<reference evidence="1 2" key="1">
    <citation type="journal article" date="2020" name="Microbiome">
        <title>Single-cell genomics of uncultured bacteria reveals dietary fiber responders in the mouse gut microbiota.</title>
        <authorList>
            <person name="Chijiiwa R."/>
            <person name="Hosokawa M."/>
            <person name="Kogawa M."/>
            <person name="Nishikawa Y."/>
            <person name="Ide K."/>
            <person name="Sakanashi C."/>
            <person name="Takahashi K."/>
            <person name="Takeyama H."/>
        </authorList>
    </citation>
    <scope>NUCLEOTIDE SEQUENCE [LARGE SCALE GENOMIC DNA]</scope>
    <source>
        <strain evidence="1">IMSAGC_001</strain>
    </source>
</reference>
<protein>
    <submittedName>
        <fullName evidence="1">Uncharacterized protein</fullName>
    </submittedName>
</protein>
<proteinExistence type="predicted"/>
<dbReference type="AlphaFoldDB" id="A0A7J0A6S4"/>
<evidence type="ECO:0000313" key="2">
    <source>
        <dbReference type="Proteomes" id="UP000491181"/>
    </source>
</evidence>
<dbReference type="Proteomes" id="UP000491181">
    <property type="component" value="Unassembled WGS sequence"/>
</dbReference>
<comment type="caution">
    <text evidence="1">The sequence shown here is derived from an EMBL/GenBank/DDBJ whole genome shotgun (WGS) entry which is preliminary data.</text>
</comment>
<dbReference type="OrthoDB" id="9873182at2"/>
<accession>A0A7J0A6S4</accession>
<sequence length="45" mass="5323">MNCQVTIQEMTVREPLMMRRNAMGDVKTMLMQGVWDKFRGYLLTV</sequence>
<dbReference type="GeneID" id="93049739"/>
<gene>
    <name evidence="1" type="ORF">IMSAGC001_03263</name>
</gene>
<evidence type="ECO:0000313" key="1">
    <source>
        <dbReference type="EMBL" id="GFH87832.1"/>
    </source>
</evidence>
<dbReference type="RefSeq" id="WP_162222281.1">
    <property type="nucleotide sequence ID" value="NZ_CABIXU010000062.1"/>
</dbReference>
<dbReference type="EMBL" id="BLLS01000126">
    <property type="protein sequence ID" value="GFH87832.1"/>
    <property type="molecule type" value="Genomic_DNA"/>
</dbReference>
<name>A0A7J0A6S4_9BACE</name>
<organism evidence="1 2">
    <name type="scientific">Bacteroides acidifaciens</name>
    <dbReference type="NCBI Taxonomy" id="85831"/>
    <lineage>
        <taxon>Bacteria</taxon>
        <taxon>Pseudomonadati</taxon>
        <taxon>Bacteroidota</taxon>
        <taxon>Bacteroidia</taxon>
        <taxon>Bacteroidales</taxon>
        <taxon>Bacteroidaceae</taxon>
        <taxon>Bacteroides</taxon>
    </lineage>
</organism>